<evidence type="ECO:0000313" key="3">
    <source>
        <dbReference type="EMBL" id="ASG19717.1"/>
    </source>
</evidence>
<dbReference type="NCBIfam" id="TIGR00278">
    <property type="entry name" value="membrane protein insertion efficiency factor YidD"/>
    <property type="match status" value="1"/>
</dbReference>
<dbReference type="EMBL" id="CP022110">
    <property type="protein sequence ID" value="ASG19717.1"/>
    <property type="molecule type" value="Genomic_DNA"/>
</dbReference>
<dbReference type="GO" id="GO:0005886">
    <property type="term" value="C:plasma membrane"/>
    <property type="evidence" value="ECO:0007669"/>
    <property type="project" value="UniProtKB-SubCell"/>
</dbReference>
<dbReference type="AlphaFoldDB" id="A0A248JLX4"/>
<dbReference type="PANTHER" id="PTHR33383">
    <property type="entry name" value="MEMBRANE PROTEIN INSERTION EFFICIENCY FACTOR-RELATED"/>
    <property type="match status" value="1"/>
</dbReference>
<dbReference type="PANTHER" id="PTHR33383:SF1">
    <property type="entry name" value="MEMBRANE PROTEIN INSERTION EFFICIENCY FACTOR-RELATED"/>
    <property type="match status" value="1"/>
</dbReference>
<gene>
    <name evidence="3" type="ORF">Y958_01925</name>
</gene>
<comment type="function">
    <text evidence="1">Could be involved in insertion of integral membrane proteins into the membrane.</text>
</comment>
<keyword evidence="4" id="KW-1185">Reference proteome</keyword>
<dbReference type="InterPro" id="IPR002696">
    <property type="entry name" value="Membr_insert_effic_factor_YidD"/>
</dbReference>
<dbReference type="HAMAP" id="MF_00386">
    <property type="entry name" value="UPF0161_YidD"/>
    <property type="match status" value="1"/>
</dbReference>
<dbReference type="RefSeq" id="WP_088870692.1">
    <property type="nucleotide sequence ID" value="NZ_CP022110.1"/>
</dbReference>
<dbReference type="KEGG" id="nao:Y958_01925"/>
<name>A0A248JLX4_9PROT</name>
<comment type="subcellular location">
    <subcellularLocation>
        <location evidence="1">Cell membrane</location>
        <topology evidence="1">Peripheral membrane protein</topology>
        <orientation evidence="1">Cytoplasmic side</orientation>
    </subcellularLocation>
</comment>
<sequence length="103" mass="11363">MSPLARLLRLPIHLYRLVLAPLLGPRCRFEPSCSAYALEALAVHGGLKGGWLAVRRIARCHPWSDGGLDPVPPANHMPPESSHFRRHSPDIQCCHMDGGRAAR</sequence>
<organism evidence="3 4">
    <name type="scientific">Nitrospirillum viridazoti CBAmc</name>
    <dbReference type="NCBI Taxonomy" id="1441467"/>
    <lineage>
        <taxon>Bacteria</taxon>
        <taxon>Pseudomonadati</taxon>
        <taxon>Pseudomonadota</taxon>
        <taxon>Alphaproteobacteria</taxon>
        <taxon>Rhodospirillales</taxon>
        <taxon>Azospirillaceae</taxon>
        <taxon>Nitrospirillum</taxon>
        <taxon>Nitrospirillum viridazoti</taxon>
    </lineage>
</organism>
<accession>A0A248JLX4</accession>
<reference evidence="3 4" key="1">
    <citation type="submission" date="2017-06" db="EMBL/GenBank/DDBJ databases">
        <title>Complete genome sequence of Nitrospirillum amazonense strain CBAmC, an endophytic nitrogen-fixing and plant growth-promoting bacterium, isolated from sugarcane.</title>
        <authorList>
            <person name="Schwab S."/>
            <person name="dos Santos Teixeira K.R."/>
            <person name="Simoes Araujo J.L."/>
            <person name="Soares Vidal M."/>
            <person name="Borges de Freitas H.R."/>
            <person name="Rivello Crivelaro A.L."/>
            <person name="Bueno de Camargo Nunes A."/>
            <person name="dos Santos C.M."/>
            <person name="Palmeira da Silva Rosa D."/>
            <person name="da Silva Padilha D."/>
            <person name="da Silva E."/>
            <person name="Araujo Terra L."/>
            <person name="Soares Mendes V."/>
            <person name="Farinelli L."/>
            <person name="Magalhaes Cruz L."/>
            <person name="Baldani J.I."/>
        </authorList>
    </citation>
    <scope>NUCLEOTIDE SEQUENCE [LARGE SCALE GENOMIC DNA]</scope>
    <source>
        <strain evidence="3 4">CBAmC</strain>
    </source>
</reference>
<proteinExistence type="inferred from homology"/>
<dbReference type="Proteomes" id="UP000197153">
    <property type="component" value="Chromosome 1"/>
</dbReference>
<keyword evidence="1" id="KW-0472">Membrane</keyword>
<comment type="similarity">
    <text evidence="1">Belongs to the UPF0161 family.</text>
</comment>
<dbReference type="SMART" id="SM01234">
    <property type="entry name" value="Haemolytic"/>
    <property type="match status" value="1"/>
</dbReference>
<protein>
    <recommendedName>
        <fullName evidence="1">Putative membrane protein insertion efficiency factor</fullName>
    </recommendedName>
</protein>
<evidence type="ECO:0000256" key="2">
    <source>
        <dbReference type="SAM" id="MobiDB-lite"/>
    </source>
</evidence>
<evidence type="ECO:0000313" key="4">
    <source>
        <dbReference type="Proteomes" id="UP000197153"/>
    </source>
</evidence>
<evidence type="ECO:0000256" key="1">
    <source>
        <dbReference type="HAMAP-Rule" id="MF_00386"/>
    </source>
</evidence>
<keyword evidence="1" id="KW-1003">Cell membrane</keyword>
<dbReference type="Pfam" id="PF01809">
    <property type="entry name" value="YidD"/>
    <property type="match status" value="1"/>
</dbReference>
<feature type="region of interest" description="Disordered" evidence="2">
    <location>
        <begin position="69"/>
        <end position="90"/>
    </location>
</feature>